<evidence type="ECO:0000256" key="8">
    <source>
        <dbReference type="SAM" id="Phobius"/>
    </source>
</evidence>
<evidence type="ECO:0000256" key="5">
    <source>
        <dbReference type="ARBA" id="ARBA00022989"/>
    </source>
</evidence>
<evidence type="ECO:0000256" key="4">
    <source>
        <dbReference type="ARBA" id="ARBA00022692"/>
    </source>
</evidence>
<evidence type="ECO:0000256" key="1">
    <source>
        <dbReference type="ARBA" id="ARBA00004651"/>
    </source>
</evidence>
<dbReference type="GO" id="GO:0005886">
    <property type="term" value="C:plasma membrane"/>
    <property type="evidence" value="ECO:0007669"/>
    <property type="project" value="UniProtKB-SubCell"/>
</dbReference>
<proteinExistence type="inferred from homology"/>
<evidence type="ECO:0000259" key="9">
    <source>
        <dbReference type="PROSITE" id="PS50156"/>
    </source>
</evidence>
<feature type="transmembrane region" description="Helical" evidence="8">
    <location>
        <begin position="786"/>
        <end position="810"/>
    </location>
</feature>
<feature type="transmembrane region" description="Helical" evidence="8">
    <location>
        <begin position="450"/>
        <end position="469"/>
    </location>
</feature>
<dbReference type="InterPro" id="IPR000731">
    <property type="entry name" value="SSD"/>
</dbReference>
<dbReference type="PANTHER" id="PTHR10796">
    <property type="entry name" value="PATCHED-RELATED"/>
    <property type="match status" value="1"/>
</dbReference>
<keyword evidence="3" id="KW-1003">Cell membrane</keyword>
<feature type="domain" description="SSD" evidence="9">
    <location>
        <begin position="296"/>
        <end position="463"/>
    </location>
</feature>
<dbReference type="GO" id="GO:0030659">
    <property type="term" value="C:cytoplasmic vesicle membrane"/>
    <property type="evidence" value="ECO:0007669"/>
    <property type="project" value="TreeGrafter"/>
</dbReference>
<feature type="transmembrane region" description="Helical" evidence="8">
    <location>
        <begin position="513"/>
        <end position="532"/>
    </location>
</feature>
<comment type="caution">
    <text evidence="10">The sequence shown here is derived from an EMBL/GenBank/DDBJ whole genome shotgun (WGS) entry which is preliminary data.</text>
</comment>
<feature type="transmembrane region" description="Helical" evidence="8">
    <location>
        <begin position="734"/>
        <end position="752"/>
    </location>
</feature>
<dbReference type="SUPFAM" id="SSF82866">
    <property type="entry name" value="Multidrug efflux transporter AcrB transmembrane domain"/>
    <property type="match status" value="2"/>
</dbReference>
<feature type="transmembrane region" description="Helical" evidence="8">
    <location>
        <begin position="863"/>
        <end position="884"/>
    </location>
</feature>
<name>A0AA36G6W2_9BILA</name>
<dbReference type="GO" id="GO:0018996">
    <property type="term" value="P:molting cycle, collagen and cuticulin-based cuticle"/>
    <property type="evidence" value="ECO:0007669"/>
    <property type="project" value="TreeGrafter"/>
</dbReference>
<comment type="subcellular location">
    <subcellularLocation>
        <location evidence="1">Cell membrane</location>
        <topology evidence="1">Multi-pass membrane protein</topology>
    </subcellularLocation>
</comment>
<feature type="transmembrane region" description="Helical" evidence="8">
    <location>
        <begin position="289"/>
        <end position="311"/>
    </location>
</feature>
<comment type="similarity">
    <text evidence="2">Belongs to the patched family.</text>
</comment>
<dbReference type="GO" id="GO:0006897">
    <property type="term" value="P:endocytosis"/>
    <property type="evidence" value="ECO:0007669"/>
    <property type="project" value="TreeGrafter"/>
</dbReference>
<dbReference type="FunFam" id="1.20.1640.10:FF:000013">
    <property type="entry name" value="PaTched Related family"/>
    <property type="match status" value="1"/>
</dbReference>
<feature type="transmembrane region" description="Helical" evidence="8">
    <location>
        <begin position="323"/>
        <end position="345"/>
    </location>
</feature>
<feature type="transmembrane region" description="Helical" evidence="8">
    <location>
        <begin position="830"/>
        <end position="851"/>
    </location>
</feature>
<keyword evidence="7" id="KW-0325">Glycoprotein</keyword>
<evidence type="ECO:0000256" key="7">
    <source>
        <dbReference type="ARBA" id="ARBA00023180"/>
    </source>
</evidence>
<dbReference type="EMBL" id="CATQJA010002663">
    <property type="protein sequence ID" value="CAJ0581554.1"/>
    <property type="molecule type" value="Genomic_DNA"/>
</dbReference>
<dbReference type="Proteomes" id="UP001177023">
    <property type="component" value="Unassembled WGS sequence"/>
</dbReference>
<evidence type="ECO:0000256" key="3">
    <source>
        <dbReference type="ARBA" id="ARBA00022475"/>
    </source>
</evidence>
<dbReference type="PROSITE" id="PS50156">
    <property type="entry name" value="SSD"/>
    <property type="match status" value="2"/>
</dbReference>
<accession>A0AA36G6W2</accession>
<evidence type="ECO:0000256" key="2">
    <source>
        <dbReference type="ARBA" id="ARBA00005585"/>
    </source>
</evidence>
<feature type="transmembrane region" description="Helical" evidence="8">
    <location>
        <begin position="351"/>
        <end position="374"/>
    </location>
</feature>
<sequence length="916" mass="103065">MRDPAKGHHEGQDTLFIRGTQWFFAWVGDSICNRPWTYILVSSLIALGLSLVIPFREMENNISDFTPYGARSRQELKVYESFFSDRGEPKVVYAFIRPKNGDNLLSVAALNETVQVLDKINAEIRLDTPNGPKAFQDFCRGFCLVNEPVRNFAKGLFLNNGSTGGSPHVDLGYPVTTVLGRKLYMDPNFFGVKIAVPGEKKNSEQLMSVAEAVQVINEEDQLPNNLRQLSLIVLHFRAEIGKEIDPEALKRYERAIVEYSHSTEYSAISVKVLTDNFITSEIVRAGLSLLPFLGVGFTIMVIFTSITFFFSARALNQWHIYKIPLAVIACVMPFMACGSTMGAMFLLGFRFGSILCVTPFLVLAISVDDAFLMVNSWQRICHKRRKLNPDSEDPEADLRARLKEMLIETAPSVTITSLTNMLAFGIGAFTPTPEIQLFSVGNAVAVTVDWVFQLTIITALMVIIGRWEIRDERRRAKEIEQDFEKRRQYSENSLDSSKFTGTKKMIHIYCKVLTDKCTIVSLLVLLAAYWYISITGTLNIKAELDPQKLFLKSSDMQEIFDGRRQYIAPNYATCWVLVNNPGNIRNFEDRQRLNRLVEEFEGLPPALGSYSTKFFLRDYEEFLQQSADLPEDMEEESGPIQPAEDELGKFLTWPEFAFWNGFLQTKNTSEGLTVERFFFITAFHGPELVDWSARATLLNMWREVADRHPHLNITVFEDDARFLDLIETLVPTTWQSALLTLGCMFCVTMLFISDPPTLFVATSAILSTCVGVFGLVSWWGADLDPILMSATVMSIGFSVDIPAHISYHYFQTGKQGLTVAQRLEHTLSAVGLPILQASISTILCVLSLFLVDLHMSQVFAKTMLLVVLIGALHGLIVMPALFSLTSWVPRRSKKIVPASSSSSLENQPHILTITAH</sequence>
<keyword evidence="5 8" id="KW-1133">Transmembrane helix</keyword>
<keyword evidence="4 8" id="KW-0812">Transmembrane</keyword>
<evidence type="ECO:0000256" key="6">
    <source>
        <dbReference type="ARBA" id="ARBA00023136"/>
    </source>
</evidence>
<feature type="transmembrane region" description="Helical" evidence="8">
    <location>
        <begin position="409"/>
        <end position="430"/>
    </location>
</feature>
<feature type="domain" description="SSD" evidence="9">
    <location>
        <begin position="765"/>
        <end position="884"/>
    </location>
</feature>
<dbReference type="PANTHER" id="PTHR10796:SF122">
    <property type="entry name" value="SSD DOMAIN-CONTAINING PROTEIN"/>
    <property type="match status" value="1"/>
</dbReference>
<gene>
    <name evidence="10" type="ORF">MSPICULIGERA_LOCUS19711</name>
</gene>
<feature type="non-terminal residue" evidence="10">
    <location>
        <position position="916"/>
    </location>
</feature>
<dbReference type="Gene3D" id="1.20.1640.10">
    <property type="entry name" value="Multidrug efflux transporter AcrB transmembrane domain"/>
    <property type="match status" value="2"/>
</dbReference>
<evidence type="ECO:0000313" key="11">
    <source>
        <dbReference type="Proteomes" id="UP001177023"/>
    </source>
</evidence>
<keyword evidence="6 8" id="KW-0472">Membrane</keyword>
<reference evidence="10" key="1">
    <citation type="submission" date="2023-06" db="EMBL/GenBank/DDBJ databases">
        <authorList>
            <person name="Delattre M."/>
        </authorList>
    </citation>
    <scope>NUCLEOTIDE SEQUENCE</scope>
    <source>
        <strain evidence="10">AF72</strain>
    </source>
</reference>
<dbReference type="InterPro" id="IPR051697">
    <property type="entry name" value="Patched_domain-protein"/>
</dbReference>
<dbReference type="AlphaFoldDB" id="A0AA36G6W2"/>
<dbReference type="InterPro" id="IPR003392">
    <property type="entry name" value="PTHD_SSD"/>
</dbReference>
<protein>
    <recommendedName>
        <fullName evidence="9">SSD domain-containing protein</fullName>
    </recommendedName>
</protein>
<dbReference type="Pfam" id="PF02460">
    <property type="entry name" value="Patched"/>
    <property type="match status" value="1"/>
</dbReference>
<feature type="transmembrane region" description="Helical" evidence="8">
    <location>
        <begin position="759"/>
        <end position="780"/>
    </location>
</feature>
<keyword evidence="11" id="KW-1185">Reference proteome</keyword>
<organism evidence="10 11">
    <name type="scientific">Mesorhabditis spiculigera</name>
    <dbReference type="NCBI Taxonomy" id="96644"/>
    <lineage>
        <taxon>Eukaryota</taxon>
        <taxon>Metazoa</taxon>
        <taxon>Ecdysozoa</taxon>
        <taxon>Nematoda</taxon>
        <taxon>Chromadorea</taxon>
        <taxon>Rhabditida</taxon>
        <taxon>Rhabditina</taxon>
        <taxon>Rhabditomorpha</taxon>
        <taxon>Rhabditoidea</taxon>
        <taxon>Rhabditidae</taxon>
        <taxon>Mesorhabditinae</taxon>
        <taxon>Mesorhabditis</taxon>
    </lineage>
</organism>
<evidence type="ECO:0000313" key="10">
    <source>
        <dbReference type="EMBL" id="CAJ0581554.1"/>
    </source>
</evidence>